<dbReference type="AlphaFoldDB" id="A0A166BYD9"/>
<protein>
    <recommendedName>
        <fullName evidence="7">Sugar phosphate transporter domain-containing protein</fullName>
    </recommendedName>
</protein>
<evidence type="ECO:0000256" key="3">
    <source>
        <dbReference type="ARBA" id="ARBA00022989"/>
    </source>
</evidence>
<feature type="transmembrane region" description="Helical" evidence="6">
    <location>
        <begin position="224"/>
        <end position="247"/>
    </location>
</feature>
<feature type="non-terminal residue" evidence="8">
    <location>
        <position position="332"/>
    </location>
</feature>
<dbReference type="OrthoDB" id="5547497at2759"/>
<dbReference type="InterPro" id="IPR004853">
    <property type="entry name" value="Sugar_P_trans_dom"/>
</dbReference>
<feature type="transmembrane region" description="Helical" evidence="6">
    <location>
        <begin position="281"/>
        <end position="299"/>
    </location>
</feature>
<feature type="transmembrane region" description="Helical" evidence="6">
    <location>
        <begin position="7"/>
        <end position="25"/>
    </location>
</feature>
<evidence type="ECO:0000259" key="7">
    <source>
        <dbReference type="Pfam" id="PF03151"/>
    </source>
</evidence>
<keyword evidence="4 6" id="KW-0472">Membrane</keyword>
<dbReference type="PANTHER" id="PTHR11132">
    <property type="entry name" value="SOLUTE CARRIER FAMILY 35"/>
    <property type="match status" value="1"/>
</dbReference>
<dbReference type="InterPro" id="IPR050186">
    <property type="entry name" value="TPT_transporter"/>
</dbReference>
<dbReference type="Proteomes" id="UP000076532">
    <property type="component" value="Unassembled WGS sequence"/>
</dbReference>
<dbReference type="STRING" id="436010.A0A166BYD9"/>
<evidence type="ECO:0000256" key="6">
    <source>
        <dbReference type="SAM" id="Phobius"/>
    </source>
</evidence>
<name>A0A166BYD9_9AGAM</name>
<reference evidence="8 9" key="1">
    <citation type="journal article" date="2016" name="Mol. Biol. Evol.">
        <title>Comparative Genomics of Early-Diverging Mushroom-Forming Fungi Provides Insights into the Origins of Lignocellulose Decay Capabilities.</title>
        <authorList>
            <person name="Nagy L.G."/>
            <person name="Riley R."/>
            <person name="Tritt A."/>
            <person name="Adam C."/>
            <person name="Daum C."/>
            <person name="Floudas D."/>
            <person name="Sun H."/>
            <person name="Yadav J.S."/>
            <person name="Pangilinan J."/>
            <person name="Larsson K.H."/>
            <person name="Matsuura K."/>
            <person name="Barry K."/>
            <person name="Labutti K."/>
            <person name="Kuo R."/>
            <person name="Ohm R.A."/>
            <person name="Bhattacharya S.S."/>
            <person name="Shirouzu T."/>
            <person name="Yoshinaga Y."/>
            <person name="Martin F.M."/>
            <person name="Grigoriev I.V."/>
            <person name="Hibbett D.S."/>
        </authorList>
    </citation>
    <scope>NUCLEOTIDE SEQUENCE [LARGE SCALE GENOMIC DNA]</scope>
    <source>
        <strain evidence="8 9">CBS 109695</strain>
    </source>
</reference>
<feature type="compositionally biased region" description="Polar residues" evidence="5">
    <location>
        <begin position="304"/>
        <end position="314"/>
    </location>
</feature>
<feature type="transmembrane region" description="Helical" evidence="6">
    <location>
        <begin position="120"/>
        <end position="141"/>
    </location>
</feature>
<feature type="transmembrane region" description="Helical" evidence="6">
    <location>
        <begin position="94"/>
        <end position="113"/>
    </location>
</feature>
<keyword evidence="9" id="KW-1185">Reference proteome</keyword>
<sequence>MKVVGVVAFYMVAALVMVFVNKAVLNNAPNLTILFMQIQATVTVVLLHITALFTTRIQLPVLDLPTLKKLTPFIAVSAGGFVFNALTLRDVPAAFYQVARGMVLPLTIVVVAFTTRKSPALSIVGCAGVVAIGFLVGVSPTENAPSSAVPGPLALLYGLISSLAVAIHAVLIKNSLPLVDGSSIKLCYWGNLGCAIILAVVAALKGETTDFINMARSGTWDWTTFAWGNLVTGVFGFLISIAGILSVKVTSPVTHMFSSAARSVLQVVLGIHIFGDVLTTQSALSVFIILVGTLLYTWVKSRETQPSAPPSSQQMRDRKNRSTQNLHSDEDG</sequence>
<evidence type="ECO:0000256" key="5">
    <source>
        <dbReference type="SAM" id="MobiDB-lite"/>
    </source>
</evidence>
<feature type="transmembrane region" description="Helical" evidence="6">
    <location>
        <begin position="70"/>
        <end position="88"/>
    </location>
</feature>
<keyword evidence="3 6" id="KW-1133">Transmembrane helix</keyword>
<evidence type="ECO:0000256" key="2">
    <source>
        <dbReference type="ARBA" id="ARBA00022692"/>
    </source>
</evidence>
<proteinExistence type="predicted"/>
<gene>
    <name evidence="8" type="ORF">FIBSPDRAFT_696813</name>
</gene>
<feature type="region of interest" description="Disordered" evidence="5">
    <location>
        <begin position="304"/>
        <end position="332"/>
    </location>
</feature>
<evidence type="ECO:0000313" key="8">
    <source>
        <dbReference type="EMBL" id="KZP13103.1"/>
    </source>
</evidence>
<feature type="domain" description="Sugar phosphate transporter" evidence="7">
    <location>
        <begin position="5"/>
        <end position="296"/>
    </location>
</feature>
<feature type="transmembrane region" description="Helical" evidence="6">
    <location>
        <begin position="153"/>
        <end position="174"/>
    </location>
</feature>
<feature type="transmembrane region" description="Helical" evidence="6">
    <location>
        <begin position="186"/>
        <end position="204"/>
    </location>
</feature>
<organism evidence="8 9">
    <name type="scientific">Athelia psychrophila</name>
    <dbReference type="NCBI Taxonomy" id="1759441"/>
    <lineage>
        <taxon>Eukaryota</taxon>
        <taxon>Fungi</taxon>
        <taxon>Dikarya</taxon>
        <taxon>Basidiomycota</taxon>
        <taxon>Agaricomycotina</taxon>
        <taxon>Agaricomycetes</taxon>
        <taxon>Agaricomycetidae</taxon>
        <taxon>Atheliales</taxon>
        <taxon>Atheliaceae</taxon>
        <taxon>Athelia</taxon>
    </lineage>
</organism>
<evidence type="ECO:0000256" key="4">
    <source>
        <dbReference type="ARBA" id="ARBA00023136"/>
    </source>
</evidence>
<feature type="transmembrane region" description="Helical" evidence="6">
    <location>
        <begin position="31"/>
        <end position="49"/>
    </location>
</feature>
<evidence type="ECO:0000256" key="1">
    <source>
        <dbReference type="ARBA" id="ARBA00004141"/>
    </source>
</evidence>
<dbReference type="EMBL" id="KV417638">
    <property type="protein sequence ID" value="KZP13103.1"/>
    <property type="molecule type" value="Genomic_DNA"/>
</dbReference>
<comment type="subcellular location">
    <subcellularLocation>
        <location evidence="1">Membrane</location>
        <topology evidence="1">Multi-pass membrane protein</topology>
    </subcellularLocation>
</comment>
<accession>A0A166BYD9</accession>
<keyword evidence="2 6" id="KW-0812">Transmembrane</keyword>
<dbReference type="GO" id="GO:0016020">
    <property type="term" value="C:membrane"/>
    <property type="evidence" value="ECO:0007669"/>
    <property type="project" value="UniProtKB-SubCell"/>
</dbReference>
<evidence type="ECO:0000313" key="9">
    <source>
        <dbReference type="Proteomes" id="UP000076532"/>
    </source>
</evidence>
<dbReference type="Pfam" id="PF03151">
    <property type="entry name" value="TPT"/>
    <property type="match status" value="1"/>
</dbReference>